<dbReference type="InterPro" id="IPR001940">
    <property type="entry name" value="Peptidase_S1C"/>
</dbReference>
<accession>A0A1F5TRL5</accession>
<dbReference type="Gene3D" id="2.40.10.10">
    <property type="entry name" value="Trypsin-like serine proteases"/>
    <property type="match status" value="2"/>
</dbReference>
<dbReference type="PANTHER" id="PTHR43343:SF3">
    <property type="entry name" value="PROTEASE DO-LIKE 8, CHLOROPLASTIC"/>
    <property type="match status" value="1"/>
</dbReference>
<reference evidence="5 6" key="1">
    <citation type="journal article" date="2016" name="Nat. Commun.">
        <title>Thousands of microbial genomes shed light on interconnected biogeochemical processes in an aquifer system.</title>
        <authorList>
            <person name="Anantharaman K."/>
            <person name="Brown C.T."/>
            <person name="Hug L.A."/>
            <person name="Sharon I."/>
            <person name="Castelle C.J."/>
            <person name="Probst A.J."/>
            <person name="Thomas B.C."/>
            <person name="Singh A."/>
            <person name="Wilkins M.J."/>
            <person name="Karaoz U."/>
            <person name="Brodie E.L."/>
            <person name="Williams K.H."/>
            <person name="Hubbard S.S."/>
            <person name="Banfield J.F."/>
        </authorList>
    </citation>
    <scope>NUCLEOTIDE SEQUENCE [LARGE SCALE GENOMIC DNA]</scope>
</reference>
<evidence type="ECO:0000256" key="3">
    <source>
        <dbReference type="ARBA" id="ARBA00022801"/>
    </source>
</evidence>
<dbReference type="InterPro" id="IPR051201">
    <property type="entry name" value="Chloro_Bact_Ser_Proteases"/>
</dbReference>
<dbReference type="Pfam" id="PF13365">
    <property type="entry name" value="Trypsin_2"/>
    <property type="match status" value="1"/>
</dbReference>
<dbReference type="GO" id="GO:0006508">
    <property type="term" value="P:proteolysis"/>
    <property type="evidence" value="ECO:0007669"/>
    <property type="project" value="UniProtKB-KW"/>
</dbReference>
<keyword evidence="2" id="KW-0645">Protease</keyword>
<name>A0A1F5TRL5_9BACT</name>
<comment type="similarity">
    <text evidence="1">Belongs to the peptidase S1C family.</text>
</comment>
<dbReference type="EMBL" id="MFGL01000003">
    <property type="protein sequence ID" value="OGF41605.1"/>
    <property type="molecule type" value="Genomic_DNA"/>
</dbReference>
<dbReference type="AlphaFoldDB" id="A0A1F5TRL5"/>
<feature type="domain" description="PDZ" evidence="4">
    <location>
        <begin position="316"/>
        <end position="407"/>
    </location>
</feature>
<protein>
    <recommendedName>
        <fullName evidence="4">PDZ domain-containing protein</fullName>
    </recommendedName>
</protein>
<evidence type="ECO:0000259" key="4">
    <source>
        <dbReference type="SMART" id="SM00228"/>
    </source>
</evidence>
<keyword evidence="3" id="KW-0378">Hydrolase</keyword>
<dbReference type="InterPro" id="IPR036034">
    <property type="entry name" value="PDZ_sf"/>
</dbReference>
<dbReference type="GO" id="GO:0004252">
    <property type="term" value="F:serine-type endopeptidase activity"/>
    <property type="evidence" value="ECO:0007669"/>
    <property type="project" value="InterPro"/>
</dbReference>
<comment type="caution">
    <text evidence="5">The sequence shown here is derived from an EMBL/GenBank/DDBJ whole genome shotgun (WGS) entry which is preliminary data.</text>
</comment>
<dbReference type="InterPro" id="IPR043504">
    <property type="entry name" value="Peptidase_S1_PA_chymotrypsin"/>
</dbReference>
<evidence type="ECO:0000256" key="1">
    <source>
        <dbReference type="ARBA" id="ARBA00010541"/>
    </source>
</evidence>
<organism evidence="5 6">
    <name type="scientific">Candidatus Falkowbacteria bacterium RIFOXYC2_FULL_47_12</name>
    <dbReference type="NCBI Taxonomy" id="1798004"/>
    <lineage>
        <taxon>Bacteria</taxon>
        <taxon>Candidatus Falkowiibacteriota</taxon>
    </lineage>
</organism>
<evidence type="ECO:0000313" key="5">
    <source>
        <dbReference type="EMBL" id="OGF41605.1"/>
    </source>
</evidence>
<dbReference type="InterPro" id="IPR009003">
    <property type="entry name" value="Peptidase_S1_PA"/>
</dbReference>
<dbReference type="PANTHER" id="PTHR43343">
    <property type="entry name" value="PEPTIDASE S12"/>
    <property type="match status" value="1"/>
</dbReference>
<dbReference type="Proteomes" id="UP000177939">
    <property type="component" value="Unassembled WGS sequence"/>
</dbReference>
<dbReference type="SUPFAM" id="SSF50494">
    <property type="entry name" value="Trypsin-like serine proteases"/>
    <property type="match status" value="1"/>
</dbReference>
<proteinExistence type="inferred from homology"/>
<evidence type="ECO:0000256" key="2">
    <source>
        <dbReference type="ARBA" id="ARBA00022670"/>
    </source>
</evidence>
<dbReference type="SUPFAM" id="SSF50156">
    <property type="entry name" value="PDZ domain-like"/>
    <property type="match status" value="1"/>
</dbReference>
<dbReference type="SMART" id="SM00228">
    <property type="entry name" value="PDZ"/>
    <property type="match status" value="1"/>
</dbReference>
<sequence length="421" mass="44752">MKNIYFKNMPEYKKLLAMVIVIAIVVSSAFGASAGFLVMNSAQAQKVLAQIFSLPQPADPAPDTKTIQVQEDSAVIDAVKKVNPAVVNVVVTKDLPKIEQFYSPFGDSGNDFFSQFFGNDFMVPGQRQNGTEKQEIGGGSGFIISNDGLVVTNKHVVLDEQAEYTVLMNDEKKYDAKVLARDSAHDLAILKIDAQNLPTVELGDSDSIQVGQSAIAIGNALGEFRNTVSVGVISGLARTVTAGGGNFAEDLTNLIQTDASINPGNSGGPLLNIAGQVIGVNTAVAQGAQGIGFAIPINELKQSIDSVKQNGKIVRPWLGVRYVMLNETIAKQNNLSVSQGALIVRGDTRTDLAVVPGSPADKAGLVENDIILAVDGKTLDDKNNNLADIVAAHKPGDEVTLKIWHKGDIKEAKVKLEEYGQ</sequence>
<dbReference type="Gene3D" id="2.30.42.10">
    <property type="match status" value="1"/>
</dbReference>
<gene>
    <name evidence="5" type="ORF">A2477_01455</name>
</gene>
<dbReference type="InterPro" id="IPR001478">
    <property type="entry name" value="PDZ"/>
</dbReference>
<dbReference type="PRINTS" id="PR00834">
    <property type="entry name" value="PROTEASES2C"/>
</dbReference>
<dbReference type="Pfam" id="PF13180">
    <property type="entry name" value="PDZ_2"/>
    <property type="match status" value="1"/>
</dbReference>
<evidence type="ECO:0000313" key="6">
    <source>
        <dbReference type="Proteomes" id="UP000177939"/>
    </source>
</evidence>